<dbReference type="AlphaFoldDB" id="U5D5P1"/>
<accession>U5D5P1</accession>
<dbReference type="PANTHER" id="PTHR35708:SF3">
    <property type="entry name" value="GB|AAD25831.1"/>
    <property type="match status" value="1"/>
</dbReference>
<dbReference type="eggNOG" id="ENOG502SC9Z">
    <property type="taxonomic scope" value="Eukaryota"/>
</dbReference>
<protein>
    <submittedName>
        <fullName evidence="2">Uncharacterized protein</fullName>
    </submittedName>
</protein>
<feature type="coiled-coil region" evidence="1">
    <location>
        <begin position="24"/>
        <end position="58"/>
    </location>
</feature>
<evidence type="ECO:0000313" key="3">
    <source>
        <dbReference type="Proteomes" id="UP000017836"/>
    </source>
</evidence>
<dbReference type="Gramene" id="ERN17764">
    <property type="protein sequence ID" value="ERN17764"/>
    <property type="gene ID" value="AMTR_s00047p00116240"/>
</dbReference>
<dbReference type="OMA" id="EYNEMYE"/>
<dbReference type="HOGENOM" id="CLU_1984562_0_0_1"/>
<dbReference type="EMBL" id="KI392311">
    <property type="protein sequence ID" value="ERN17764.1"/>
    <property type="molecule type" value="Genomic_DNA"/>
</dbReference>
<keyword evidence="1" id="KW-0175">Coiled coil</keyword>
<sequence length="126" mass="14327">MEHSIRENPHVIVPVESSDTCIEEDLERENLTKNELEIERVEEENQETENGVEALDSCSDDESLIEIDLPDGNYIGSKDIVMGNCEESLLRAQGLMEFLSEFVEDNLIEIDISMGSIKCSRFDFKP</sequence>
<evidence type="ECO:0000313" key="2">
    <source>
        <dbReference type="EMBL" id="ERN17764.1"/>
    </source>
</evidence>
<evidence type="ECO:0000256" key="1">
    <source>
        <dbReference type="SAM" id="Coils"/>
    </source>
</evidence>
<dbReference type="Proteomes" id="UP000017836">
    <property type="component" value="Unassembled WGS sequence"/>
</dbReference>
<organism evidence="2 3">
    <name type="scientific">Amborella trichopoda</name>
    <dbReference type="NCBI Taxonomy" id="13333"/>
    <lineage>
        <taxon>Eukaryota</taxon>
        <taxon>Viridiplantae</taxon>
        <taxon>Streptophyta</taxon>
        <taxon>Embryophyta</taxon>
        <taxon>Tracheophyta</taxon>
        <taxon>Spermatophyta</taxon>
        <taxon>Magnoliopsida</taxon>
        <taxon>Amborellales</taxon>
        <taxon>Amborellaceae</taxon>
        <taxon>Amborella</taxon>
    </lineage>
</organism>
<keyword evidence="3" id="KW-1185">Reference proteome</keyword>
<dbReference type="PANTHER" id="PTHR35708">
    <property type="entry name" value="GB|AAD25831.1"/>
    <property type="match status" value="1"/>
</dbReference>
<proteinExistence type="predicted"/>
<reference evidence="3" key="1">
    <citation type="journal article" date="2013" name="Science">
        <title>The Amborella genome and the evolution of flowering plants.</title>
        <authorList>
            <consortium name="Amborella Genome Project"/>
        </authorList>
    </citation>
    <scope>NUCLEOTIDE SEQUENCE [LARGE SCALE GENOMIC DNA]</scope>
</reference>
<name>U5D5P1_AMBTC</name>
<gene>
    <name evidence="2" type="ORF">AMTR_s00047p00116240</name>
</gene>